<dbReference type="PANTHER" id="PTHR43317">
    <property type="entry name" value="THERMOSPERMINE SYNTHASE ACAULIS5"/>
    <property type="match status" value="1"/>
</dbReference>
<feature type="transmembrane region" description="Helical" evidence="2">
    <location>
        <begin position="280"/>
        <end position="298"/>
    </location>
</feature>
<dbReference type="InterPro" id="IPR029063">
    <property type="entry name" value="SAM-dependent_MTases_sf"/>
</dbReference>
<feature type="transmembrane region" description="Helical" evidence="2">
    <location>
        <begin position="368"/>
        <end position="389"/>
    </location>
</feature>
<evidence type="ECO:0000256" key="2">
    <source>
        <dbReference type="SAM" id="Phobius"/>
    </source>
</evidence>
<dbReference type="PANTHER" id="PTHR43317:SF1">
    <property type="entry name" value="THERMOSPERMINE SYNTHASE ACAULIS5"/>
    <property type="match status" value="1"/>
</dbReference>
<feature type="transmembrane region" description="Helical" evidence="2">
    <location>
        <begin position="171"/>
        <end position="191"/>
    </location>
</feature>
<proteinExistence type="predicted"/>
<feature type="transmembrane region" description="Helical" evidence="2">
    <location>
        <begin position="39"/>
        <end position="58"/>
    </location>
</feature>
<dbReference type="STRING" id="246197.MXAN_2275"/>
<feature type="transmembrane region" description="Helical" evidence="2">
    <location>
        <begin position="103"/>
        <end position="124"/>
    </location>
</feature>
<reference evidence="3 4" key="1">
    <citation type="journal article" date="2006" name="Proc. Natl. Acad. Sci. U.S.A.">
        <title>Evolution of sensory complexity recorded in a myxobacterial genome.</title>
        <authorList>
            <person name="Goldman B.S."/>
            <person name="Nierman W.C."/>
            <person name="Kaiser D."/>
            <person name="Slater S.C."/>
            <person name="Durkin A.S."/>
            <person name="Eisen J.A."/>
            <person name="Ronning C.M."/>
            <person name="Barbazuk W.B."/>
            <person name="Blanchard M."/>
            <person name="Field C."/>
            <person name="Halling C."/>
            <person name="Hinkle G."/>
            <person name="Iartchuk O."/>
            <person name="Kim H.S."/>
            <person name="Mackenzie C."/>
            <person name="Madupu R."/>
            <person name="Miller N."/>
            <person name="Shvartsbeyn A."/>
            <person name="Sullivan S.A."/>
            <person name="Vaudin M."/>
            <person name="Wiegand R."/>
            <person name="Kaplan H.B."/>
        </authorList>
    </citation>
    <scope>NUCLEOTIDE SEQUENCE [LARGE SCALE GENOMIC DNA]</scope>
    <source>
        <strain evidence="4">DK1622</strain>
    </source>
</reference>
<dbReference type="eggNOG" id="COG4122">
    <property type="taxonomic scope" value="Bacteria"/>
</dbReference>
<dbReference type="AlphaFoldDB" id="Q1DA27"/>
<gene>
    <name evidence="3" type="ordered locus">MXAN_2275</name>
</gene>
<feature type="transmembrane region" description="Helical" evidence="2">
    <location>
        <begin position="254"/>
        <end position="274"/>
    </location>
</feature>
<feature type="transmembrane region" description="Helical" evidence="2">
    <location>
        <begin position="70"/>
        <end position="91"/>
    </location>
</feature>
<dbReference type="GO" id="GO:0006596">
    <property type="term" value="P:polyamine biosynthetic process"/>
    <property type="evidence" value="ECO:0007669"/>
    <property type="project" value="UniProtKB-KW"/>
</dbReference>
<evidence type="ECO:0000313" key="4">
    <source>
        <dbReference type="Proteomes" id="UP000002402"/>
    </source>
</evidence>
<evidence type="ECO:0000256" key="1">
    <source>
        <dbReference type="ARBA" id="ARBA00023115"/>
    </source>
</evidence>
<keyword evidence="4" id="KW-1185">Reference proteome</keyword>
<protein>
    <submittedName>
        <fullName evidence="3">Membrane protein</fullName>
    </submittedName>
</protein>
<dbReference type="EMBL" id="CP000113">
    <property type="protein sequence ID" value="ABF91429.1"/>
    <property type="molecule type" value="Genomic_DNA"/>
</dbReference>
<dbReference type="HOGENOM" id="CLU_021206_0_0_7"/>
<feature type="transmembrane region" description="Helical" evidence="2">
    <location>
        <begin position="336"/>
        <end position="356"/>
    </location>
</feature>
<organism evidence="3 4">
    <name type="scientific">Myxococcus xanthus (strain DK1622)</name>
    <dbReference type="NCBI Taxonomy" id="246197"/>
    <lineage>
        <taxon>Bacteria</taxon>
        <taxon>Pseudomonadati</taxon>
        <taxon>Myxococcota</taxon>
        <taxon>Myxococcia</taxon>
        <taxon>Myxococcales</taxon>
        <taxon>Cystobacterineae</taxon>
        <taxon>Myxococcaceae</taxon>
        <taxon>Myxococcus</taxon>
    </lineage>
</organism>
<keyword evidence="2" id="KW-0472">Membrane</keyword>
<feature type="transmembrane region" description="Helical" evidence="2">
    <location>
        <begin position="203"/>
        <end position="220"/>
    </location>
</feature>
<evidence type="ECO:0000313" key="3">
    <source>
        <dbReference type="EMBL" id="ABF91429.1"/>
    </source>
</evidence>
<dbReference type="SUPFAM" id="SSF53335">
    <property type="entry name" value="S-adenosyl-L-methionine-dependent methyltransferases"/>
    <property type="match status" value="1"/>
</dbReference>
<feature type="transmembrane region" description="Helical" evidence="2">
    <location>
        <begin position="429"/>
        <end position="453"/>
    </location>
</feature>
<keyword evidence="2" id="KW-0812">Transmembrane</keyword>
<dbReference type="EnsemblBacteria" id="ABF91429">
    <property type="protein sequence ID" value="ABF91429"/>
    <property type="gene ID" value="MXAN_2275"/>
</dbReference>
<dbReference type="KEGG" id="mxa:MXAN_2275"/>
<feature type="transmembrane region" description="Helical" evidence="2">
    <location>
        <begin position="130"/>
        <end position="159"/>
    </location>
</feature>
<keyword evidence="2" id="KW-1133">Transmembrane helix</keyword>
<dbReference type="Gene3D" id="3.40.50.150">
    <property type="entry name" value="Vaccinia Virus protein VP39"/>
    <property type="match status" value="1"/>
</dbReference>
<name>Q1DA27_MYXXD</name>
<feature type="transmembrane region" description="Helical" evidence="2">
    <location>
        <begin position="395"/>
        <end position="417"/>
    </location>
</feature>
<dbReference type="Proteomes" id="UP000002402">
    <property type="component" value="Chromosome"/>
</dbReference>
<keyword evidence="1" id="KW-0620">Polyamine biosynthesis</keyword>
<dbReference type="NCBIfam" id="NF037959">
    <property type="entry name" value="MFS_SpdSyn"/>
    <property type="match status" value="1"/>
</dbReference>
<accession>Q1DA27</accession>
<feature type="transmembrane region" description="Helical" evidence="2">
    <location>
        <begin position="310"/>
        <end position="330"/>
    </location>
</feature>
<sequence>MLRPHGHTHAAYGPSRVAPRMTTDLPAPKPSTHGLTGTLFHLWVFLGSFLLFQVELILARLLLPSYGSSAAIWTTCLVFYQAVLLLGYFYSSRVAVAAHQGRYRWAHLGFVLLAVVVFPFRLHLFELHPVAAILLTLTLSLGLPFLALSTTSVVAQGWFTRTEHPSRGDPFFLYGTSNAGALTALLTFPFLVEPALDIQEQLAVWYVGYGAFVVFALLCIQRVRPALAGGSTTSEPAARTEPVPRAPRASRITWLLLSASANALLLAVTNVLTLDASIPLLWILPLSLYLLTLIVCFSKRPPTPTGLNRLALGSLAVAAGAALFSLARAQTSLPSLVLHSAVLWVGCLLMHGNLVWCRPSDPRLLGSFYLHVSLGGLVGTLLLALLVPLTLGSLALPYLDHGITGLLLLGGLAARDMMRRGQGLPVPKLAPYVSSGAALFVVAVLVLSGWMLARGRIEGSRTFYGLYTVKDAEGLRLFQHGSTVHGVENLHPDERGEPLSYYHRGSAVGRVLASERIPRERVAVVGLGIGSLAAYGRTGEHWDFYELDPEVERLARQHFSMLGSSQAELRVLAGDARLRMEEAKDGGYDVIVLDAFSSDFVPTHLLTREALSLYLRKLAPEGLLLFHVSSRLFDLVPVLTRLSTELRVQGLVNRTERLTAEELASGRSPSVWFAMSANSDVVARLTQELPFQPVDTPPELKDRRVWSDSYVNLLHALAH</sequence>
<dbReference type="CDD" id="cd02440">
    <property type="entry name" value="AdoMet_MTases"/>
    <property type="match status" value="1"/>
</dbReference>